<keyword evidence="7" id="KW-0030">Aminoacyl-tRNA synthetase</keyword>
<evidence type="ECO:0000259" key="11">
    <source>
        <dbReference type="Pfam" id="PF08264"/>
    </source>
</evidence>
<evidence type="ECO:0000259" key="10">
    <source>
        <dbReference type="Pfam" id="PF00133"/>
    </source>
</evidence>
<dbReference type="Gene3D" id="1.10.730.10">
    <property type="entry name" value="Isoleucyl-tRNA Synthetase, Domain 1"/>
    <property type="match status" value="1"/>
</dbReference>
<gene>
    <name evidence="12" type="ORF">METZ01_LOCUS10004</name>
</gene>
<evidence type="ECO:0000313" key="12">
    <source>
        <dbReference type="EMBL" id="SUZ57150.1"/>
    </source>
</evidence>
<feature type="domain" description="Methionyl/Valyl/Leucyl/Isoleucyl-tRNA synthetase anticodon-binding" evidence="11">
    <location>
        <begin position="677"/>
        <end position="829"/>
    </location>
</feature>
<evidence type="ECO:0000256" key="1">
    <source>
        <dbReference type="ARBA" id="ARBA00013169"/>
    </source>
</evidence>
<keyword evidence="3" id="KW-0436">Ligase</keyword>
<dbReference type="GO" id="GO:0006438">
    <property type="term" value="P:valyl-tRNA aminoacylation"/>
    <property type="evidence" value="ECO:0007669"/>
    <property type="project" value="InterPro"/>
</dbReference>
<dbReference type="SUPFAM" id="SSF50677">
    <property type="entry name" value="ValRS/IleRS/LeuRS editing domain"/>
    <property type="match status" value="1"/>
</dbReference>
<dbReference type="NCBIfam" id="NF009687">
    <property type="entry name" value="PRK13208.1"/>
    <property type="match status" value="1"/>
</dbReference>
<dbReference type="InterPro" id="IPR022874">
    <property type="entry name" value="Valine-tRNA_ligase_type_2"/>
</dbReference>
<evidence type="ECO:0000256" key="8">
    <source>
        <dbReference type="ARBA" id="ARBA00029936"/>
    </source>
</evidence>
<evidence type="ECO:0000256" key="4">
    <source>
        <dbReference type="ARBA" id="ARBA00022741"/>
    </source>
</evidence>
<keyword evidence="6" id="KW-0648">Protein biosynthesis</keyword>
<keyword evidence="2" id="KW-0963">Cytoplasm</keyword>
<dbReference type="EC" id="6.1.1.9" evidence="1"/>
<dbReference type="Pfam" id="PF00133">
    <property type="entry name" value="tRNA-synt_1"/>
    <property type="match status" value="1"/>
</dbReference>
<dbReference type="InterPro" id="IPR013155">
    <property type="entry name" value="M/V/L/I-tRNA-synth_anticd-bd"/>
</dbReference>
<dbReference type="PROSITE" id="PS00178">
    <property type="entry name" value="AA_TRNA_LIGASE_I"/>
    <property type="match status" value="1"/>
</dbReference>
<dbReference type="HAMAP" id="MF_02005">
    <property type="entry name" value="Val_tRNA_synth_type2"/>
    <property type="match status" value="1"/>
</dbReference>
<proteinExistence type="inferred from homology"/>
<dbReference type="Gene3D" id="3.90.740.10">
    <property type="entry name" value="Valyl/Leucyl/Isoleucyl-tRNA synthetase, editing domain"/>
    <property type="match status" value="1"/>
</dbReference>
<dbReference type="GO" id="GO:0004832">
    <property type="term" value="F:valine-tRNA ligase activity"/>
    <property type="evidence" value="ECO:0007669"/>
    <property type="project" value="UniProtKB-EC"/>
</dbReference>
<dbReference type="InterPro" id="IPR002303">
    <property type="entry name" value="Valyl-tRNA_ligase"/>
</dbReference>
<dbReference type="AlphaFoldDB" id="A0A381NRG3"/>
<evidence type="ECO:0000256" key="9">
    <source>
        <dbReference type="ARBA" id="ARBA00047552"/>
    </source>
</evidence>
<reference evidence="12" key="1">
    <citation type="submission" date="2018-05" db="EMBL/GenBank/DDBJ databases">
        <authorList>
            <person name="Lanie J.A."/>
            <person name="Ng W.-L."/>
            <person name="Kazmierczak K.M."/>
            <person name="Andrzejewski T.M."/>
            <person name="Davidsen T.M."/>
            <person name="Wayne K.J."/>
            <person name="Tettelin H."/>
            <person name="Glass J.I."/>
            <person name="Rusch D."/>
            <person name="Podicherti R."/>
            <person name="Tsui H.-C.T."/>
            <person name="Winkler M.E."/>
        </authorList>
    </citation>
    <scope>NUCLEOTIDE SEQUENCE</scope>
</reference>
<dbReference type="InterPro" id="IPR002300">
    <property type="entry name" value="aa-tRNA-synth_Ia"/>
</dbReference>
<dbReference type="EMBL" id="UINC01000545">
    <property type="protein sequence ID" value="SUZ57150.1"/>
    <property type="molecule type" value="Genomic_DNA"/>
</dbReference>
<evidence type="ECO:0000256" key="6">
    <source>
        <dbReference type="ARBA" id="ARBA00022917"/>
    </source>
</evidence>
<evidence type="ECO:0000256" key="2">
    <source>
        <dbReference type="ARBA" id="ARBA00022490"/>
    </source>
</evidence>
<dbReference type="InterPro" id="IPR001412">
    <property type="entry name" value="aa-tRNA-synth_I_CS"/>
</dbReference>
<evidence type="ECO:0000256" key="3">
    <source>
        <dbReference type="ARBA" id="ARBA00022598"/>
    </source>
</evidence>
<feature type="domain" description="Aminoacyl-tRNA synthetase class Ia" evidence="10">
    <location>
        <begin position="24"/>
        <end position="637"/>
    </location>
</feature>
<dbReference type="InterPro" id="IPR014729">
    <property type="entry name" value="Rossmann-like_a/b/a_fold"/>
</dbReference>
<dbReference type="PANTHER" id="PTHR11946:SF93">
    <property type="entry name" value="VALINE--TRNA LIGASE, CHLOROPLASTIC_MITOCHONDRIAL 2"/>
    <property type="match status" value="1"/>
</dbReference>
<dbReference type="CDD" id="cd07962">
    <property type="entry name" value="Anticodon_Ia_Val"/>
    <property type="match status" value="1"/>
</dbReference>
<keyword evidence="4" id="KW-0547">Nucleotide-binding</keyword>
<dbReference type="InterPro" id="IPR009008">
    <property type="entry name" value="Val/Leu/Ile-tRNA-synth_edit"/>
</dbReference>
<dbReference type="GO" id="GO:0002161">
    <property type="term" value="F:aminoacyl-tRNA deacylase activity"/>
    <property type="evidence" value="ECO:0007669"/>
    <property type="project" value="InterPro"/>
</dbReference>
<protein>
    <recommendedName>
        <fullName evidence="1">valine--tRNA ligase</fullName>
        <ecNumber evidence="1">6.1.1.9</ecNumber>
    </recommendedName>
    <alternativeName>
        <fullName evidence="8">Valyl-tRNA synthetase</fullName>
    </alternativeName>
</protein>
<dbReference type="SUPFAM" id="SSF52374">
    <property type="entry name" value="Nucleotidylyl transferase"/>
    <property type="match status" value="1"/>
</dbReference>
<dbReference type="SUPFAM" id="SSF47323">
    <property type="entry name" value="Anticodon-binding domain of a subclass of class I aminoacyl-tRNA synthetases"/>
    <property type="match status" value="1"/>
</dbReference>
<dbReference type="Pfam" id="PF08264">
    <property type="entry name" value="Anticodon_1"/>
    <property type="match status" value="1"/>
</dbReference>
<dbReference type="InterPro" id="IPR048044">
    <property type="entry name" value="Valyl-tRNA_ligase_actino"/>
</dbReference>
<evidence type="ECO:0000256" key="7">
    <source>
        <dbReference type="ARBA" id="ARBA00023146"/>
    </source>
</evidence>
<evidence type="ECO:0000256" key="5">
    <source>
        <dbReference type="ARBA" id="ARBA00022840"/>
    </source>
</evidence>
<comment type="catalytic activity">
    <reaction evidence="9">
        <text>tRNA(Val) + L-valine + ATP = L-valyl-tRNA(Val) + AMP + diphosphate</text>
        <dbReference type="Rhea" id="RHEA:10704"/>
        <dbReference type="Rhea" id="RHEA-COMP:9672"/>
        <dbReference type="Rhea" id="RHEA-COMP:9708"/>
        <dbReference type="ChEBI" id="CHEBI:30616"/>
        <dbReference type="ChEBI" id="CHEBI:33019"/>
        <dbReference type="ChEBI" id="CHEBI:57762"/>
        <dbReference type="ChEBI" id="CHEBI:78442"/>
        <dbReference type="ChEBI" id="CHEBI:78537"/>
        <dbReference type="ChEBI" id="CHEBI:456215"/>
        <dbReference type="EC" id="6.1.1.9"/>
    </reaction>
</comment>
<name>A0A381NRG3_9ZZZZ</name>
<accession>A0A381NRG3</accession>
<sequence>VKSIQFGDTPKRFDINEREAFWRQRWNQLGIEKRDHGVSREKSFVIDSPPPTVSGSLHVGHVFSYTHQDLLARYKRMTGWNVVYPMGWDDNGLPTERRVQNYFGVRAEPNVPYVENLDVDVKRAELGLKKNQQLVVSRQNFIEMCHVITEMDEVAFKDTFQRLGYSIDWVDEYATIDDKSRRIAQRSFLDLHTKGHVYQLESPTMWDVDFQTAVAQAEVEDREKNGAYHDIEFGVLDEGDGIESFVVSTTRPELLAACVGVTAHPDDERYKSLFGKYALTPGFFSKIPIFPSTEADPEKGTGILMVCTFGDQTDVMWWREEGLELRQIMGRNGRILERSFGGEDGWFSLNPVLANTNYQKIVGKRAPSAKSIVVDLMRDPENSAIGKRAPLQGEPEQIQHPVRYYEKGDSPLEYLTTRQWFVSLLDKTDQLIDMGNRINWHPEFMRKRFENWTENLNVDWCISRQRYFGVPIPVWYPLDSNAEPLYDDVIVARESMLPVDPESTPPPGYSEGQRGHPGGFVGESDIFDTWFTSSLSPQMVARWGEEGDQMNSLFPADIRPQSHEIIRTWAFYTIAKALLHQESVPWRNVIISGWVLDPDRKKMSKSKGNVVTPVETLDRFGADAVRYWSASFRLGSDATHDESIFKIGGKLVTKIYNAGKFVLAQTADEGPIVNELDRAFIAELKELVVVATQAFERFEFSIALQETEKFFWGAFTDNYIELIKRRSRSEDDPQGRASAVATLRLALNVVLRLFAPVVPTITDEVWSWVFAEETGDSSIHLTTWPAVAELDAISVPDVNGSFSAACDAISAIRKAKSESGMSLNRELSVLNLETDEVGQHDLTLVIKDVAAAGGADDISFVPGTPTSDSRYTAHIEPLE</sequence>
<dbReference type="InterPro" id="IPR033705">
    <property type="entry name" value="Anticodon_Ia_Val"/>
</dbReference>
<dbReference type="InterPro" id="IPR009080">
    <property type="entry name" value="tRNAsynth_Ia_anticodon-bd"/>
</dbReference>
<dbReference type="PRINTS" id="PR00986">
    <property type="entry name" value="TRNASYNTHVAL"/>
</dbReference>
<feature type="non-terminal residue" evidence="12">
    <location>
        <position position="1"/>
    </location>
</feature>
<dbReference type="GO" id="GO:0005829">
    <property type="term" value="C:cytosol"/>
    <property type="evidence" value="ECO:0007669"/>
    <property type="project" value="TreeGrafter"/>
</dbReference>
<dbReference type="NCBIfam" id="NF000540">
    <property type="entry name" value="alt_ValS"/>
    <property type="match status" value="1"/>
</dbReference>
<keyword evidence="5" id="KW-0067">ATP-binding</keyword>
<dbReference type="GO" id="GO:0005524">
    <property type="term" value="F:ATP binding"/>
    <property type="evidence" value="ECO:0007669"/>
    <property type="project" value="UniProtKB-KW"/>
</dbReference>
<dbReference type="PANTHER" id="PTHR11946">
    <property type="entry name" value="VALYL-TRNA SYNTHETASES"/>
    <property type="match status" value="1"/>
</dbReference>
<organism evidence="12">
    <name type="scientific">marine metagenome</name>
    <dbReference type="NCBI Taxonomy" id="408172"/>
    <lineage>
        <taxon>unclassified sequences</taxon>
        <taxon>metagenomes</taxon>
        <taxon>ecological metagenomes</taxon>
    </lineage>
</organism>
<dbReference type="Gene3D" id="3.40.50.620">
    <property type="entry name" value="HUPs"/>
    <property type="match status" value="2"/>
</dbReference>